<dbReference type="GO" id="GO:0000287">
    <property type="term" value="F:magnesium ion binding"/>
    <property type="evidence" value="ECO:0007669"/>
    <property type="project" value="TreeGrafter"/>
</dbReference>
<gene>
    <name evidence="4" type="ORF">WI38_18790</name>
</gene>
<dbReference type="EMBL" id="LOTN01000036">
    <property type="protein sequence ID" value="KUZ88815.1"/>
    <property type="molecule type" value="Genomic_DNA"/>
</dbReference>
<comment type="caution">
    <text evidence="4">The sequence shown here is derived from an EMBL/GenBank/DDBJ whole genome shotgun (WGS) entry which is preliminary data.</text>
</comment>
<evidence type="ECO:0000313" key="5">
    <source>
        <dbReference type="Proteomes" id="UP000065521"/>
    </source>
</evidence>
<dbReference type="InterPro" id="IPR005000">
    <property type="entry name" value="Aldolase/citrate-lyase_domain"/>
</dbReference>
<organism evidence="4 5">
    <name type="scientific">Burkholderia ubonensis</name>
    <dbReference type="NCBI Taxonomy" id="101571"/>
    <lineage>
        <taxon>Bacteria</taxon>
        <taxon>Pseudomonadati</taxon>
        <taxon>Pseudomonadota</taxon>
        <taxon>Betaproteobacteria</taxon>
        <taxon>Burkholderiales</taxon>
        <taxon>Burkholderiaceae</taxon>
        <taxon>Burkholderia</taxon>
        <taxon>Burkholderia cepacia complex</taxon>
    </lineage>
</organism>
<dbReference type="Gene3D" id="3.20.20.60">
    <property type="entry name" value="Phosphoenolpyruvate-binding domains"/>
    <property type="match status" value="1"/>
</dbReference>
<protein>
    <submittedName>
        <fullName evidence="4">Uncharacterized protein</fullName>
    </submittedName>
</protein>
<dbReference type="AlphaFoldDB" id="A0A102K7R2"/>
<dbReference type="GO" id="GO:0003824">
    <property type="term" value="F:catalytic activity"/>
    <property type="evidence" value="ECO:0007669"/>
    <property type="project" value="InterPro"/>
</dbReference>
<dbReference type="RefSeq" id="WP_059616358.1">
    <property type="nucleotide sequence ID" value="NZ_CP013370.1"/>
</dbReference>
<dbReference type="InterPro" id="IPR040442">
    <property type="entry name" value="Pyrv_kinase-like_dom_sf"/>
</dbReference>
<evidence type="ECO:0000256" key="2">
    <source>
        <dbReference type="ARBA" id="ARBA00022723"/>
    </source>
</evidence>
<dbReference type="Pfam" id="PF03328">
    <property type="entry name" value="HpcH_HpaI"/>
    <property type="match status" value="1"/>
</dbReference>
<keyword evidence="3" id="KW-0460">Magnesium</keyword>
<comment type="cofactor">
    <cofactor evidence="1">
        <name>Mg(2+)</name>
        <dbReference type="ChEBI" id="CHEBI:18420"/>
    </cofactor>
</comment>
<dbReference type="Proteomes" id="UP000065521">
    <property type="component" value="Unassembled WGS sequence"/>
</dbReference>
<dbReference type="GO" id="GO:0006107">
    <property type="term" value="P:oxaloacetate metabolic process"/>
    <property type="evidence" value="ECO:0007669"/>
    <property type="project" value="TreeGrafter"/>
</dbReference>
<accession>A0A102K7R2</accession>
<dbReference type="PANTHER" id="PTHR32308:SF0">
    <property type="entry name" value="HPCH_HPAI ALDOLASE_CITRATE LYASE DOMAIN-CONTAINING PROTEIN"/>
    <property type="match status" value="1"/>
</dbReference>
<keyword evidence="2" id="KW-0479">Metal-binding</keyword>
<name>A0A102K7R2_9BURK</name>
<evidence type="ECO:0000256" key="1">
    <source>
        <dbReference type="ARBA" id="ARBA00001946"/>
    </source>
</evidence>
<dbReference type="PANTHER" id="PTHR32308">
    <property type="entry name" value="LYASE BETA SUBUNIT, PUTATIVE (AFU_ORTHOLOGUE AFUA_4G13030)-RELATED"/>
    <property type="match status" value="1"/>
</dbReference>
<sequence>MDISFLYTPALRIDDLRKKAGLVAPSRVIIDLEDSVHAHSKDKARRHLAEQDVGDLTAAGLRFGMRVNVLTSYDGIADIQFIKALYESGKTYVEYVLVTKITHPKEVEVYRSLFATLPKPPKIYAFIETVEAVDRADAIAAASDGLCFGQADLAAEMYHANAAFIDYARARMCIAASRRRIPAIDTNSFDVVDMDAFQKECEAAKAYGFTGKAAIHPRQVDPINRVFSVRDELIDRYQASIAAYEAAETGFAIRDGEVIAPPFITKARRMLAFYASQAAR</sequence>
<dbReference type="SUPFAM" id="SSF51621">
    <property type="entry name" value="Phosphoenolpyruvate/pyruvate domain"/>
    <property type="match status" value="1"/>
</dbReference>
<dbReference type="PIRSF" id="PIRSF015582">
    <property type="entry name" value="Cit_lyase_B"/>
    <property type="match status" value="1"/>
</dbReference>
<evidence type="ECO:0000313" key="4">
    <source>
        <dbReference type="EMBL" id="KUZ88815.1"/>
    </source>
</evidence>
<reference evidence="4 5" key="1">
    <citation type="submission" date="2015-11" db="EMBL/GenBank/DDBJ databases">
        <title>Expanding the genomic diversity of Burkholderia species for the development of highly accurate diagnostics.</title>
        <authorList>
            <person name="Sahl J."/>
            <person name="Keim P."/>
            <person name="Wagner D."/>
        </authorList>
    </citation>
    <scope>NUCLEOTIDE SEQUENCE [LARGE SCALE GENOMIC DNA]</scope>
    <source>
        <strain evidence="4 5">RF32-BP4</strain>
    </source>
</reference>
<dbReference type="InterPro" id="IPR015813">
    <property type="entry name" value="Pyrv/PenolPyrv_kinase-like_dom"/>
</dbReference>
<proteinExistence type="predicted"/>
<evidence type="ECO:0000256" key="3">
    <source>
        <dbReference type="ARBA" id="ARBA00022842"/>
    </source>
</evidence>
<dbReference type="InterPro" id="IPR011206">
    <property type="entry name" value="Citrate_lyase_beta/mcl1/mcl2"/>
</dbReference>